<dbReference type="InterPro" id="IPR015421">
    <property type="entry name" value="PyrdxlP-dep_Trfase_major"/>
</dbReference>
<dbReference type="PANTHER" id="PTHR43586">
    <property type="entry name" value="CYSTEINE DESULFURASE"/>
    <property type="match status" value="1"/>
</dbReference>
<feature type="domain" description="Aminotransferase class V" evidence="9">
    <location>
        <begin position="43"/>
        <end position="425"/>
    </location>
</feature>
<organism evidence="10 11">
    <name type="scientific">Cellulomonas rhizosphaerae</name>
    <dbReference type="NCBI Taxonomy" id="2293719"/>
    <lineage>
        <taxon>Bacteria</taxon>
        <taxon>Bacillati</taxon>
        <taxon>Actinomycetota</taxon>
        <taxon>Actinomycetes</taxon>
        <taxon>Micrococcales</taxon>
        <taxon>Cellulomonadaceae</taxon>
        <taxon>Cellulomonas</taxon>
    </lineage>
</organism>
<dbReference type="AlphaFoldDB" id="A0A413RL93"/>
<dbReference type="PROSITE" id="PS00595">
    <property type="entry name" value="AA_TRANSFER_CLASS_5"/>
    <property type="match status" value="1"/>
</dbReference>
<dbReference type="SUPFAM" id="SSF53383">
    <property type="entry name" value="PLP-dependent transferases"/>
    <property type="match status" value="1"/>
</dbReference>
<dbReference type="InterPro" id="IPR015422">
    <property type="entry name" value="PyrdxlP-dep_Trfase_small"/>
</dbReference>
<dbReference type="InterPro" id="IPR010970">
    <property type="entry name" value="Cys_dSase_SufS"/>
</dbReference>
<dbReference type="Pfam" id="PF00266">
    <property type="entry name" value="Aminotran_5"/>
    <property type="match status" value="1"/>
</dbReference>
<keyword evidence="11" id="KW-1185">Reference proteome</keyword>
<protein>
    <recommendedName>
        <fullName evidence="3 8">Cysteine desulfurase</fullName>
        <ecNumber evidence="3 8">2.8.1.7</ecNumber>
    </recommendedName>
</protein>
<evidence type="ECO:0000256" key="6">
    <source>
        <dbReference type="ARBA" id="ARBA00050776"/>
    </source>
</evidence>
<evidence type="ECO:0000256" key="4">
    <source>
        <dbReference type="ARBA" id="ARBA00022679"/>
    </source>
</evidence>
<evidence type="ECO:0000259" key="9">
    <source>
        <dbReference type="Pfam" id="PF00266"/>
    </source>
</evidence>
<dbReference type="EC" id="2.8.1.7" evidence="3 8"/>
<name>A0A413RL93_9CELL</name>
<dbReference type="RefSeq" id="WP_118767317.1">
    <property type="nucleotide sequence ID" value="NZ_QWKP01000195.1"/>
</dbReference>
<dbReference type="InterPro" id="IPR020578">
    <property type="entry name" value="Aminotrans_V_PyrdxlP_BS"/>
</dbReference>
<dbReference type="InterPro" id="IPR000192">
    <property type="entry name" value="Aminotrans_V_dom"/>
</dbReference>
<sequence>MTRGGDVTSTIEAPHTLSATELAAVRADFPLLERTLRDGRALVYLDSGATSQKPDVVLDAEQDFYIQRNAAVHRGAHQLAEEATEAFEDARARVARFVGVDDDEIVWTTNATAGINLVAYAMSNATLGRGGEAARRFALAPGDEIVVTEAEHHANLVPWQELAARTGAVLRWIGVSDDGRLRVDELDDVVGPHTRVIAFTHASNVTGAITDVAPFVAAARRVGALTVLDACQSVPHLPVDLHELGVDFAAFSGHKMFGPTGVGALYGRRELLAAMPPVTTGGSMVEVVTMESTTYAPPPQRFEAGTQMVSQAVAMGAAATYLSDIGMTAIAEHEAHLARLLLDAVASVPGVRVIGPTDTADRLATVSFVVDGVHAHDVGQVLDDAGVAVRVGHHCAQPLHRRFGVAATARASAAVYTTDEEIEVFREALSGVRAFFGLEAPASNEGAA</sequence>
<dbReference type="InterPro" id="IPR015424">
    <property type="entry name" value="PyrdxlP-dep_Trfase"/>
</dbReference>
<evidence type="ECO:0000256" key="1">
    <source>
        <dbReference type="ARBA" id="ARBA00001933"/>
    </source>
</evidence>
<dbReference type="CDD" id="cd06453">
    <property type="entry name" value="SufS_like"/>
    <property type="match status" value="1"/>
</dbReference>
<dbReference type="GO" id="GO:0030170">
    <property type="term" value="F:pyridoxal phosphate binding"/>
    <property type="evidence" value="ECO:0007669"/>
    <property type="project" value="UniProtKB-UniRule"/>
</dbReference>
<evidence type="ECO:0000256" key="2">
    <source>
        <dbReference type="ARBA" id="ARBA00010447"/>
    </source>
</evidence>
<comment type="catalytic activity">
    <reaction evidence="6 8">
        <text>(sulfur carrier)-H + L-cysteine = (sulfur carrier)-SH + L-alanine</text>
        <dbReference type="Rhea" id="RHEA:43892"/>
        <dbReference type="Rhea" id="RHEA-COMP:14737"/>
        <dbReference type="Rhea" id="RHEA-COMP:14739"/>
        <dbReference type="ChEBI" id="CHEBI:29917"/>
        <dbReference type="ChEBI" id="CHEBI:35235"/>
        <dbReference type="ChEBI" id="CHEBI:57972"/>
        <dbReference type="ChEBI" id="CHEBI:64428"/>
        <dbReference type="EC" id="2.8.1.7"/>
    </reaction>
</comment>
<keyword evidence="5 8" id="KW-0663">Pyridoxal phosphate</keyword>
<keyword evidence="4 8" id="KW-0808">Transferase</keyword>
<evidence type="ECO:0000256" key="3">
    <source>
        <dbReference type="ARBA" id="ARBA00012239"/>
    </source>
</evidence>
<dbReference type="GO" id="GO:0006534">
    <property type="term" value="P:cysteine metabolic process"/>
    <property type="evidence" value="ECO:0007669"/>
    <property type="project" value="UniProtKB-UniRule"/>
</dbReference>
<comment type="similarity">
    <text evidence="2 8">Belongs to the class-V pyridoxal-phosphate-dependent aminotransferase family. Csd subfamily.</text>
</comment>
<evidence type="ECO:0000313" key="10">
    <source>
        <dbReference type="EMBL" id="RHA40496.1"/>
    </source>
</evidence>
<evidence type="ECO:0000313" key="11">
    <source>
        <dbReference type="Proteomes" id="UP000283374"/>
    </source>
</evidence>
<comment type="caution">
    <text evidence="10">The sequence shown here is derived from an EMBL/GenBank/DDBJ whole genome shotgun (WGS) entry which is preliminary data.</text>
</comment>
<proteinExistence type="inferred from homology"/>
<dbReference type="EMBL" id="QWKP01000195">
    <property type="protein sequence ID" value="RHA40496.1"/>
    <property type="molecule type" value="Genomic_DNA"/>
</dbReference>
<dbReference type="Gene3D" id="3.90.1150.10">
    <property type="entry name" value="Aspartate Aminotransferase, domain 1"/>
    <property type="match status" value="1"/>
</dbReference>
<gene>
    <name evidence="10" type="primary">sufS</name>
    <name evidence="10" type="ORF">D1825_10200</name>
</gene>
<evidence type="ECO:0000256" key="5">
    <source>
        <dbReference type="ARBA" id="ARBA00022898"/>
    </source>
</evidence>
<dbReference type="Proteomes" id="UP000283374">
    <property type="component" value="Unassembled WGS sequence"/>
</dbReference>
<dbReference type="Gene3D" id="3.40.640.10">
    <property type="entry name" value="Type I PLP-dependent aspartate aminotransferase-like (Major domain)"/>
    <property type="match status" value="1"/>
</dbReference>
<dbReference type="NCBIfam" id="TIGR01979">
    <property type="entry name" value="sufS"/>
    <property type="match status" value="1"/>
</dbReference>
<comment type="function">
    <text evidence="8">Catalyzes the removal of elemental sulfur and selenium atoms from L-cysteine, L-cystine, L-selenocysteine, and L-selenocystine to produce L-alanine.</text>
</comment>
<dbReference type="GO" id="GO:0031071">
    <property type="term" value="F:cysteine desulfurase activity"/>
    <property type="evidence" value="ECO:0007669"/>
    <property type="project" value="UniProtKB-UniRule"/>
</dbReference>
<evidence type="ECO:0000256" key="8">
    <source>
        <dbReference type="RuleBase" id="RU004506"/>
    </source>
</evidence>
<dbReference type="PANTHER" id="PTHR43586:SF8">
    <property type="entry name" value="CYSTEINE DESULFURASE 1, CHLOROPLASTIC"/>
    <property type="match status" value="1"/>
</dbReference>
<reference evidence="10 11" key="1">
    <citation type="submission" date="2018-08" db="EMBL/GenBank/DDBJ databases">
        <title>Cellulomonas rhizosphaerae sp. nov., a novel actinomycete isolated from soil.</title>
        <authorList>
            <person name="Tian Y."/>
        </authorList>
    </citation>
    <scope>NUCLEOTIDE SEQUENCE [LARGE SCALE GENOMIC DNA]</scope>
    <source>
        <strain evidence="10 11">NEAU-TCZ24</strain>
    </source>
</reference>
<dbReference type="OrthoDB" id="9804366at2"/>
<comment type="cofactor">
    <cofactor evidence="1 7">
        <name>pyridoxal 5'-phosphate</name>
        <dbReference type="ChEBI" id="CHEBI:597326"/>
    </cofactor>
</comment>
<accession>A0A413RL93</accession>
<evidence type="ECO:0000256" key="7">
    <source>
        <dbReference type="RuleBase" id="RU004504"/>
    </source>
</evidence>